<evidence type="ECO:0000313" key="1">
    <source>
        <dbReference type="EMBL" id="MAA13995.1"/>
    </source>
</evidence>
<proteinExistence type="predicted"/>
<sequence length="107" mass="11614">MLGSGAHLAVLSATELGANAALHGSLISTKPHFLPAHVRTVHINHTSVEQATAGPFQSLLTTGSFHTAIFSVSYGKIKFHKLFLPVKTDKKFLMCHRFDIDAVSYLL</sequence>
<reference evidence="1" key="1">
    <citation type="journal article" date="2017" name="Parasit. Vectors">
        <title>Sialotranscriptomics of Rhipicephalus zambeziensis reveals intricate expression profiles of secretory proteins and suggests tight temporal transcriptional regulation during blood-feeding.</title>
        <authorList>
            <person name="de Castro M.H."/>
            <person name="de Klerk D."/>
            <person name="Pienaar R."/>
            <person name="Rees D.J.G."/>
            <person name="Mans B.J."/>
        </authorList>
    </citation>
    <scope>NUCLEOTIDE SEQUENCE</scope>
    <source>
        <tissue evidence="1">Salivary glands</tissue>
    </source>
</reference>
<dbReference type="EMBL" id="GFPF01002849">
    <property type="protein sequence ID" value="MAA13995.1"/>
    <property type="molecule type" value="Transcribed_RNA"/>
</dbReference>
<dbReference type="AlphaFoldDB" id="A0A224YAS6"/>
<name>A0A224YAS6_9ACAR</name>
<protein>
    <submittedName>
        <fullName evidence="1">Uncharacterized protein</fullName>
    </submittedName>
</protein>
<accession>A0A224YAS6</accession>
<organism evidence="1">
    <name type="scientific">Rhipicephalus zambeziensis</name>
    <dbReference type="NCBI Taxonomy" id="60191"/>
    <lineage>
        <taxon>Eukaryota</taxon>
        <taxon>Metazoa</taxon>
        <taxon>Ecdysozoa</taxon>
        <taxon>Arthropoda</taxon>
        <taxon>Chelicerata</taxon>
        <taxon>Arachnida</taxon>
        <taxon>Acari</taxon>
        <taxon>Parasitiformes</taxon>
        <taxon>Ixodida</taxon>
        <taxon>Ixodoidea</taxon>
        <taxon>Ixodidae</taxon>
        <taxon>Rhipicephalinae</taxon>
        <taxon>Rhipicephalus</taxon>
        <taxon>Rhipicephalus</taxon>
    </lineage>
</organism>